<comment type="similarity">
    <text evidence="1">Belongs to the GMC oxidoreductase family.</text>
</comment>
<dbReference type="InterPro" id="IPR036188">
    <property type="entry name" value="FAD/NAD-bd_sf"/>
</dbReference>
<dbReference type="GO" id="GO:0050660">
    <property type="term" value="F:flavin adenine dinucleotide binding"/>
    <property type="evidence" value="ECO:0007669"/>
    <property type="project" value="InterPro"/>
</dbReference>
<dbReference type="Proteomes" id="UP000800035">
    <property type="component" value="Unassembled WGS sequence"/>
</dbReference>
<proteinExistence type="inferred from homology"/>
<accession>A0A6A5TF52</accession>
<dbReference type="SUPFAM" id="SSF54373">
    <property type="entry name" value="FAD-linked reductases, C-terminal domain"/>
    <property type="match status" value="1"/>
</dbReference>
<evidence type="ECO:0000259" key="3">
    <source>
        <dbReference type="Pfam" id="PF05199"/>
    </source>
</evidence>
<gene>
    <name evidence="4" type="ORF">CC80DRAFT_581391</name>
</gene>
<keyword evidence="2" id="KW-0472">Membrane</keyword>
<dbReference type="OrthoDB" id="269227at2759"/>
<dbReference type="PANTHER" id="PTHR11552">
    <property type="entry name" value="GLUCOSE-METHANOL-CHOLINE GMC OXIDOREDUCTASE"/>
    <property type="match status" value="1"/>
</dbReference>
<evidence type="ECO:0000256" key="2">
    <source>
        <dbReference type="SAM" id="Phobius"/>
    </source>
</evidence>
<dbReference type="InterPro" id="IPR007867">
    <property type="entry name" value="GMC_OxRtase_C"/>
</dbReference>
<name>A0A6A5TF52_9PLEO</name>
<dbReference type="Pfam" id="PF05199">
    <property type="entry name" value="GMC_oxred_C"/>
    <property type="match status" value="1"/>
</dbReference>
<feature type="transmembrane region" description="Helical" evidence="2">
    <location>
        <begin position="105"/>
        <end position="126"/>
    </location>
</feature>
<organism evidence="4 5">
    <name type="scientific">Byssothecium circinans</name>
    <dbReference type="NCBI Taxonomy" id="147558"/>
    <lineage>
        <taxon>Eukaryota</taxon>
        <taxon>Fungi</taxon>
        <taxon>Dikarya</taxon>
        <taxon>Ascomycota</taxon>
        <taxon>Pezizomycotina</taxon>
        <taxon>Dothideomycetes</taxon>
        <taxon>Pleosporomycetidae</taxon>
        <taxon>Pleosporales</taxon>
        <taxon>Massarineae</taxon>
        <taxon>Massarinaceae</taxon>
        <taxon>Byssothecium</taxon>
    </lineage>
</organism>
<dbReference type="AlphaFoldDB" id="A0A6A5TF52"/>
<keyword evidence="2" id="KW-0812">Transmembrane</keyword>
<dbReference type="PANTHER" id="PTHR11552:SF78">
    <property type="entry name" value="GLUCOSE-METHANOL-CHOLINE OXIDOREDUCTASE N-TERMINAL DOMAIN-CONTAINING PROTEIN"/>
    <property type="match status" value="1"/>
</dbReference>
<evidence type="ECO:0000256" key="1">
    <source>
        <dbReference type="ARBA" id="ARBA00010790"/>
    </source>
</evidence>
<keyword evidence="5" id="KW-1185">Reference proteome</keyword>
<dbReference type="GO" id="GO:0016614">
    <property type="term" value="F:oxidoreductase activity, acting on CH-OH group of donors"/>
    <property type="evidence" value="ECO:0007669"/>
    <property type="project" value="InterPro"/>
</dbReference>
<evidence type="ECO:0000313" key="4">
    <source>
        <dbReference type="EMBL" id="KAF1949396.1"/>
    </source>
</evidence>
<dbReference type="Gene3D" id="3.30.410.40">
    <property type="match status" value="1"/>
</dbReference>
<sequence>MLFAVRKAGIDVVADLPDAGKSYQDHHLLIYLYLSALYENETIDAIVGGRVDVGQLIAENAPILGWNAMDITCKIRPTDAEVAELGAEFRAAWNKDYKNDPNKPLALGSLVSAWLVLCHVFVYWISSLARKHTHQRSRNWGDKPNFTTGFFSDAQGVDIKKHVWAYKKQREIFRRMDTYRGELAMLHPPFPPNSSAALVQLNDNPPRKVTDIVYTPEDDKVIEEFLRKHVETTWHSLGTCRMRPREETQSSACMVKGSRFLT</sequence>
<protein>
    <recommendedName>
        <fullName evidence="3">Glucose-methanol-choline oxidoreductase C-terminal domain-containing protein</fullName>
    </recommendedName>
</protein>
<reference evidence="4" key="1">
    <citation type="journal article" date="2020" name="Stud. Mycol.">
        <title>101 Dothideomycetes genomes: a test case for predicting lifestyles and emergence of pathogens.</title>
        <authorList>
            <person name="Haridas S."/>
            <person name="Albert R."/>
            <person name="Binder M."/>
            <person name="Bloem J."/>
            <person name="Labutti K."/>
            <person name="Salamov A."/>
            <person name="Andreopoulos B."/>
            <person name="Baker S."/>
            <person name="Barry K."/>
            <person name="Bills G."/>
            <person name="Bluhm B."/>
            <person name="Cannon C."/>
            <person name="Castanera R."/>
            <person name="Culley D."/>
            <person name="Daum C."/>
            <person name="Ezra D."/>
            <person name="Gonzalez J."/>
            <person name="Henrissat B."/>
            <person name="Kuo A."/>
            <person name="Liang C."/>
            <person name="Lipzen A."/>
            <person name="Lutzoni F."/>
            <person name="Magnuson J."/>
            <person name="Mondo S."/>
            <person name="Nolan M."/>
            <person name="Ohm R."/>
            <person name="Pangilinan J."/>
            <person name="Park H.-J."/>
            <person name="Ramirez L."/>
            <person name="Alfaro M."/>
            <person name="Sun H."/>
            <person name="Tritt A."/>
            <person name="Yoshinaga Y."/>
            <person name="Zwiers L.-H."/>
            <person name="Turgeon B."/>
            <person name="Goodwin S."/>
            <person name="Spatafora J."/>
            <person name="Crous P."/>
            <person name="Grigoriev I."/>
        </authorList>
    </citation>
    <scope>NUCLEOTIDE SEQUENCE</scope>
    <source>
        <strain evidence="4">CBS 675.92</strain>
    </source>
</reference>
<evidence type="ECO:0000313" key="5">
    <source>
        <dbReference type="Proteomes" id="UP000800035"/>
    </source>
</evidence>
<dbReference type="EMBL" id="ML977038">
    <property type="protein sequence ID" value="KAF1949396.1"/>
    <property type="molecule type" value="Genomic_DNA"/>
</dbReference>
<dbReference type="InterPro" id="IPR012132">
    <property type="entry name" value="GMC_OxRdtase"/>
</dbReference>
<keyword evidence="2" id="KW-1133">Transmembrane helix</keyword>
<dbReference type="Gene3D" id="3.50.50.60">
    <property type="entry name" value="FAD/NAD(P)-binding domain"/>
    <property type="match status" value="1"/>
</dbReference>
<feature type="domain" description="Glucose-methanol-choline oxidoreductase C-terminal" evidence="3">
    <location>
        <begin position="137"/>
        <end position="248"/>
    </location>
</feature>